<comment type="caution">
    <text evidence="6">The sequence shown here is derived from an EMBL/GenBank/DDBJ whole genome shotgun (WGS) entry which is preliminary data.</text>
</comment>
<dbReference type="PRINTS" id="PR00153">
    <property type="entry name" value="CSAPPISMRASE"/>
</dbReference>
<dbReference type="PANTHER" id="PTHR45625:SF4">
    <property type="entry name" value="PEPTIDYLPROLYL ISOMERASE DOMAIN AND WD REPEAT-CONTAINING PROTEIN 1"/>
    <property type="match status" value="1"/>
</dbReference>
<dbReference type="Pfam" id="PF00160">
    <property type="entry name" value="Pro_isomerase"/>
    <property type="match status" value="2"/>
</dbReference>
<feature type="domain" description="PPIase cyclophilin-type" evidence="5">
    <location>
        <begin position="32"/>
        <end position="264"/>
    </location>
</feature>
<evidence type="ECO:0000313" key="6">
    <source>
        <dbReference type="EMBL" id="RUT73161.1"/>
    </source>
</evidence>
<dbReference type="Gene3D" id="2.40.100.10">
    <property type="entry name" value="Cyclophilin-like"/>
    <property type="match status" value="2"/>
</dbReference>
<comment type="similarity">
    <text evidence="1 4">Belongs to the cyclophilin-type PPIase family.</text>
</comment>
<protein>
    <recommendedName>
        <fullName evidence="4">Peptidyl-prolyl cis-trans isomerase</fullName>
        <shortName evidence="4">PPIase</shortName>
        <ecNumber evidence="4">5.2.1.8</ecNumber>
    </recommendedName>
</protein>
<sequence>MKYLIFIVFLFLLASCQQNSKIGTKNRIIEIETDYGDMTIRLYDETPKHRDNFIKLASQNYYNGTLFHRVINGFMIQGGDPDSKGSKPGQHLGEGGPGYQIAAEINPKFFHKKGVIAAARESDDVNPEKKSAGSQFYIAQGKVYTKGALDSVQMQLNSRLKSKIFNQIQRENVEALTKSQTDGDMNKMTEIVDRIQNEVDSIFNSSKIEFTKDQIEVYTTVGGIPHLDGNYTVFGEVVKGMDVIDKIAAVEKDDFDRPIKDVEMKVKILK</sequence>
<dbReference type="GO" id="GO:0006457">
    <property type="term" value="P:protein folding"/>
    <property type="evidence" value="ECO:0007669"/>
    <property type="project" value="InterPro"/>
</dbReference>
<dbReference type="EMBL" id="RJJX01000027">
    <property type="protein sequence ID" value="RUT73161.1"/>
    <property type="molecule type" value="Genomic_DNA"/>
</dbReference>
<dbReference type="SUPFAM" id="SSF50891">
    <property type="entry name" value="Cyclophilin-like"/>
    <property type="match status" value="1"/>
</dbReference>
<evidence type="ECO:0000256" key="3">
    <source>
        <dbReference type="ARBA" id="ARBA00023235"/>
    </source>
</evidence>
<name>A0A434AFH3_9BACT</name>
<feature type="chain" id="PRO_5018812934" description="Peptidyl-prolyl cis-trans isomerase" evidence="4">
    <location>
        <begin position="21"/>
        <end position="270"/>
    </location>
</feature>
<dbReference type="InterPro" id="IPR020892">
    <property type="entry name" value="Cyclophilin-type_PPIase_CS"/>
</dbReference>
<comment type="catalytic activity">
    <reaction evidence="4">
        <text>[protein]-peptidylproline (omega=180) = [protein]-peptidylproline (omega=0)</text>
        <dbReference type="Rhea" id="RHEA:16237"/>
        <dbReference type="Rhea" id="RHEA-COMP:10747"/>
        <dbReference type="Rhea" id="RHEA-COMP:10748"/>
        <dbReference type="ChEBI" id="CHEBI:83833"/>
        <dbReference type="ChEBI" id="CHEBI:83834"/>
        <dbReference type="EC" id="5.2.1.8"/>
    </reaction>
</comment>
<proteinExistence type="inferred from homology"/>
<evidence type="ECO:0000256" key="1">
    <source>
        <dbReference type="ARBA" id="ARBA00007365"/>
    </source>
</evidence>
<feature type="signal peptide" evidence="4">
    <location>
        <begin position="1"/>
        <end position="20"/>
    </location>
</feature>
<dbReference type="AlphaFoldDB" id="A0A434AFH3"/>
<keyword evidence="3 4" id="KW-0413">Isomerase</keyword>
<dbReference type="OrthoDB" id="9807797at2"/>
<gene>
    <name evidence="6" type="ORF">DLK05_14870</name>
</gene>
<dbReference type="InterPro" id="IPR044666">
    <property type="entry name" value="Cyclophilin_A-like"/>
</dbReference>
<comment type="function">
    <text evidence="4">PPIases accelerate the folding of proteins. It catalyzes the cis-trans isomerization of proline imidic peptide bonds in oligopeptides.</text>
</comment>
<accession>A0A434AFH3</accession>
<evidence type="ECO:0000313" key="7">
    <source>
        <dbReference type="Proteomes" id="UP000282985"/>
    </source>
</evidence>
<dbReference type="CDD" id="cd00317">
    <property type="entry name" value="cyclophilin"/>
    <property type="match status" value="1"/>
</dbReference>
<dbReference type="PROSITE" id="PS51257">
    <property type="entry name" value="PROKAR_LIPOPROTEIN"/>
    <property type="match status" value="1"/>
</dbReference>
<evidence type="ECO:0000256" key="4">
    <source>
        <dbReference type="RuleBase" id="RU363019"/>
    </source>
</evidence>
<reference evidence="6 7" key="1">
    <citation type="submission" date="2018-11" db="EMBL/GenBank/DDBJ databases">
        <title>Parancylomarina longa gen. nov., sp. nov., isolated from sediments of southern Okinawa.</title>
        <authorList>
            <person name="Fu T."/>
        </authorList>
    </citation>
    <scope>NUCLEOTIDE SEQUENCE [LARGE SCALE GENOMIC DNA]</scope>
    <source>
        <strain evidence="6 7">T3-2 S1-C</strain>
    </source>
</reference>
<evidence type="ECO:0000259" key="5">
    <source>
        <dbReference type="PROSITE" id="PS50072"/>
    </source>
</evidence>
<dbReference type="RefSeq" id="WP_127344760.1">
    <property type="nucleotide sequence ID" value="NZ_RJJX01000027.1"/>
</dbReference>
<organism evidence="6 7">
    <name type="scientific">Ancylomarina longa</name>
    <dbReference type="NCBI Taxonomy" id="2487017"/>
    <lineage>
        <taxon>Bacteria</taxon>
        <taxon>Pseudomonadati</taxon>
        <taxon>Bacteroidota</taxon>
        <taxon>Bacteroidia</taxon>
        <taxon>Marinilabiliales</taxon>
        <taxon>Marinifilaceae</taxon>
        <taxon>Ancylomarina</taxon>
    </lineage>
</organism>
<keyword evidence="7" id="KW-1185">Reference proteome</keyword>
<dbReference type="PROSITE" id="PS00170">
    <property type="entry name" value="CSA_PPIASE_1"/>
    <property type="match status" value="1"/>
</dbReference>
<keyword evidence="4" id="KW-0732">Signal</keyword>
<dbReference type="EC" id="5.2.1.8" evidence="4"/>
<evidence type="ECO:0000256" key="2">
    <source>
        <dbReference type="ARBA" id="ARBA00023110"/>
    </source>
</evidence>
<dbReference type="PANTHER" id="PTHR45625">
    <property type="entry name" value="PEPTIDYL-PROLYL CIS-TRANS ISOMERASE-RELATED"/>
    <property type="match status" value="1"/>
</dbReference>
<dbReference type="InterPro" id="IPR029000">
    <property type="entry name" value="Cyclophilin-like_dom_sf"/>
</dbReference>
<dbReference type="InterPro" id="IPR002130">
    <property type="entry name" value="Cyclophilin-type_PPIase_dom"/>
</dbReference>
<keyword evidence="2 4" id="KW-0697">Rotamase</keyword>
<dbReference type="PROSITE" id="PS50072">
    <property type="entry name" value="CSA_PPIASE_2"/>
    <property type="match status" value="1"/>
</dbReference>
<dbReference type="GO" id="GO:0003755">
    <property type="term" value="F:peptidyl-prolyl cis-trans isomerase activity"/>
    <property type="evidence" value="ECO:0007669"/>
    <property type="project" value="UniProtKB-UniRule"/>
</dbReference>
<dbReference type="Proteomes" id="UP000282985">
    <property type="component" value="Unassembled WGS sequence"/>
</dbReference>